<evidence type="ECO:0000313" key="2">
    <source>
        <dbReference type="Proteomes" id="UP001597380"/>
    </source>
</evidence>
<name>A0ABW4XGM2_9GAMM</name>
<sequence>MTPLIIFNKPPEQGSLSQLPANAAMLLRADACFALPTWLTNDTLTNMSSGVYVLEEDAQARGISELPSTVKSITIDQMVELTLSHHPIISW</sequence>
<protein>
    <submittedName>
        <fullName evidence="1">DsrH/TusB family sulfur relay protein</fullName>
    </submittedName>
</protein>
<dbReference type="SUPFAM" id="SSF75169">
    <property type="entry name" value="DsrEFH-like"/>
    <property type="match status" value="1"/>
</dbReference>
<dbReference type="Gene3D" id="3.40.1260.10">
    <property type="entry name" value="DsrEFH-like"/>
    <property type="match status" value="1"/>
</dbReference>
<gene>
    <name evidence="1" type="ORF">ACFSJ3_01565</name>
</gene>
<reference evidence="2" key="1">
    <citation type="journal article" date="2019" name="Int. J. Syst. Evol. Microbiol.">
        <title>The Global Catalogue of Microorganisms (GCM) 10K type strain sequencing project: providing services to taxonomists for standard genome sequencing and annotation.</title>
        <authorList>
            <consortium name="The Broad Institute Genomics Platform"/>
            <consortium name="The Broad Institute Genome Sequencing Center for Infectious Disease"/>
            <person name="Wu L."/>
            <person name="Ma J."/>
        </authorList>
    </citation>
    <scope>NUCLEOTIDE SEQUENCE [LARGE SCALE GENOMIC DNA]</scope>
    <source>
        <strain evidence="2">CGMCC 1.10992</strain>
    </source>
</reference>
<dbReference type="Pfam" id="PF04077">
    <property type="entry name" value="DsrH"/>
    <property type="match status" value="1"/>
</dbReference>
<dbReference type="InterPro" id="IPR007215">
    <property type="entry name" value="Sulphur_relay_TusB/DsrH"/>
</dbReference>
<organism evidence="1 2">
    <name type="scientific">Corallincola platygyrae</name>
    <dbReference type="NCBI Taxonomy" id="1193278"/>
    <lineage>
        <taxon>Bacteria</taxon>
        <taxon>Pseudomonadati</taxon>
        <taxon>Pseudomonadota</taxon>
        <taxon>Gammaproteobacteria</taxon>
        <taxon>Alteromonadales</taxon>
        <taxon>Psychromonadaceae</taxon>
        <taxon>Corallincola</taxon>
    </lineage>
</organism>
<dbReference type="Proteomes" id="UP001597380">
    <property type="component" value="Unassembled WGS sequence"/>
</dbReference>
<comment type="caution">
    <text evidence="1">The sequence shown here is derived from an EMBL/GenBank/DDBJ whole genome shotgun (WGS) entry which is preliminary data.</text>
</comment>
<dbReference type="RefSeq" id="WP_345338821.1">
    <property type="nucleotide sequence ID" value="NZ_BAABLI010000007.1"/>
</dbReference>
<dbReference type="EMBL" id="JBHUHT010000004">
    <property type="protein sequence ID" value="MFD2094655.1"/>
    <property type="molecule type" value="Genomic_DNA"/>
</dbReference>
<dbReference type="InterPro" id="IPR027396">
    <property type="entry name" value="DsrEFH-like"/>
</dbReference>
<evidence type="ECO:0000313" key="1">
    <source>
        <dbReference type="EMBL" id="MFD2094655.1"/>
    </source>
</evidence>
<keyword evidence="2" id="KW-1185">Reference proteome</keyword>
<accession>A0ABW4XGM2</accession>
<proteinExistence type="predicted"/>